<dbReference type="VEuPathDB" id="FungiDB:MFRU_001g05240"/>
<sequence length="674" mass="74834">MEILVLEMDPPINDASGLFEETVLVPTMEIPTSSTGRYTPVTTPVHKSFILGEGIMGAVPLLSYPLDANRETIGAAVNVPNSESKALPIPSIDISSGNEALHTFRKSIENAMVYERQWLSSGITEVIDWMKKGAASNQDTIKEPVLRLILSIIKNADKHLESERSRQISLLLSTRVPSAQLASLRQELSNWSERAHTELRDQLDIAFGGQRWRKLGWWKLFWRVDDVSMITSDMLSRSFLIEAEKEIIFLAGRTEEAGIYRNIPLPSNSTQNSDWAYTPVPEAVPEGLPPSPKLRDVIPVVVDEDTPTRVKPQPWPLHIPIARTFLSTTTIPALQALAQKLVLQTLSTSSLTSALAGLMYNKWEAARKYWEGEVREEGRKAVRNVETIVGENLNKAEKGRGLDPAIEQDLEKAKEVIRYNRYPDTKLDQCRRRKVPINENSPNSENTQVRDKKIDEESTVSDDSKNNATSNNPSTASEGEVIISGNESNLIENQNGENDLSENNATADAPPLPEEPLPPLPNEQPPAAIQEDDGWAPVWDEANQAFYFYNRFTGATQWDNPRVPEVSQPGPPGVPCVKSDVATTESIPTPRPAGGYDPAIHGDYDPTAWYAQSPTVEEPTAVGSDPAAAYTATGQFNRFTGRWQAAELNPENFNDENKSKRQMNAFLRCRCCGK</sequence>
<dbReference type="VEuPathDB" id="FungiDB:MFRU_001g05250"/>
<protein>
    <recommendedName>
        <fullName evidence="2">WW domain-containing protein</fullName>
    </recommendedName>
</protein>
<dbReference type="EMBL" id="VICG01000003">
    <property type="protein sequence ID" value="KAA8573504.1"/>
    <property type="molecule type" value="Genomic_DNA"/>
</dbReference>
<evidence type="ECO:0000256" key="1">
    <source>
        <dbReference type="SAM" id="MobiDB-lite"/>
    </source>
</evidence>
<name>A0A5M9JVG0_MONFR</name>
<feature type="compositionally biased region" description="Polar residues" evidence="1">
    <location>
        <begin position="438"/>
        <end position="447"/>
    </location>
</feature>
<gene>
    <name evidence="3" type="ORF">EYC84_005089</name>
</gene>
<evidence type="ECO:0000313" key="3">
    <source>
        <dbReference type="EMBL" id="KAA8573504.1"/>
    </source>
</evidence>
<dbReference type="Pfam" id="PF00397">
    <property type="entry name" value="WW"/>
    <property type="match status" value="1"/>
</dbReference>
<accession>A0A5M9JVG0</accession>
<organism evidence="3 4">
    <name type="scientific">Monilinia fructicola</name>
    <name type="common">Brown rot fungus</name>
    <name type="synonym">Ciboria fructicola</name>
    <dbReference type="NCBI Taxonomy" id="38448"/>
    <lineage>
        <taxon>Eukaryota</taxon>
        <taxon>Fungi</taxon>
        <taxon>Dikarya</taxon>
        <taxon>Ascomycota</taxon>
        <taxon>Pezizomycotina</taxon>
        <taxon>Leotiomycetes</taxon>
        <taxon>Helotiales</taxon>
        <taxon>Sclerotiniaceae</taxon>
        <taxon>Monilinia</taxon>
    </lineage>
</organism>
<dbReference type="InterPro" id="IPR001202">
    <property type="entry name" value="WW_dom"/>
</dbReference>
<evidence type="ECO:0000259" key="2">
    <source>
        <dbReference type="PROSITE" id="PS50020"/>
    </source>
</evidence>
<dbReference type="Proteomes" id="UP000322873">
    <property type="component" value="Unassembled WGS sequence"/>
</dbReference>
<dbReference type="Pfam" id="PF23868">
    <property type="entry name" value="Mmc1_C"/>
    <property type="match status" value="1"/>
</dbReference>
<dbReference type="Gene3D" id="2.20.70.10">
    <property type="match status" value="1"/>
</dbReference>
<dbReference type="InterPro" id="IPR056196">
    <property type="entry name" value="Mmc1_C"/>
</dbReference>
<keyword evidence="4" id="KW-1185">Reference proteome</keyword>
<proteinExistence type="predicted"/>
<dbReference type="SUPFAM" id="SSF51045">
    <property type="entry name" value="WW domain"/>
    <property type="match status" value="1"/>
</dbReference>
<dbReference type="InterPro" id="IPR036020">
    <property type="entry name" value="WW_dom_sf"/>
</dbReference>
<feature type="compositionally biased region" description="Polar residues" evidence="1">
    <location>
        <begin position="485"/>
        <end position="506"/>
    </location>
</feature>
<feature type="region of interest" description="Disordered" evidence="1">
    <location>
        <begin position="430"/>
        <end position="530"/>
    </location>
</feature>
<evidence type="ECO:0000313" key="4">
    <source>
        <dbReference type="Proteomes" id="UP000322873"/>
    </source>
</evidence>
<dbReference type="PROSITE" id="PS50020">
    <property type="entry name" value="WW_DOMAIN_2"/>
    <property type="match status" value="1"/>
</dbReference>
<dbReference type="PANTHER" id="PTHR38644">
    <property type="entry name" value="EXPRESSED PROTEIN"/>
    <property type="match status" value="1"/>
</dbReference>
<comment type="caution">
    <text evidence="3">The sequence shown here is derived from an EMBL/GenBank/DDBJ whole genome shotgun (WGS) entry which is preliminary data.</text>
</comment>
<feature type="compositionally biased region" description="Low complexity" evidence="1">
    <location>
        <begin position="466"/>
        <end position="477"/>
    </location>
</feature>
<dbReference type="PANTHER" id="PTHR38644:SF1">
    <property type="entry name" value="EXPRESSED PROTEIN"/>
    <property type="match status" value="1"/>
</dbReference>
<dbReference type="AlphaFoldDB" id="A0A5M9JVG0"/>
<feature type="domain" description="WW" evidence="2">
    <location>
        <begin position="529"/>
        <end position="563"/>
    </location>
</feature>
<dbReference type="PROSITE" id="PS01159">
    <property type="entry name" value="WW_DOMAIN_1"/>
    <property type="match status" value="1"/>
</dbReference>
<dbReference type="CDD" id="cd00201">
    <property type="entry name" value="WW"/>
    <property type="match status" value="1"/>
</dbReference>
<reference evidence="3 4" key="1">
    <citation type="submission" date="2019-06" db="EMBL/GenBank/DDBJ databases">
        <title>Genome Sequence of the Brown Rot Fungal Pathogen Monilinia fructicola.</title>
        <authorList>
            <person name="De Miccolis Angelini R.M."/>
            <person name="Landi L."/>
            <person name="Abate D."/>
            <person name="Pollastro S."/>
            <person name="Romanazzi G."/>
            <person name="Faretra F."/>
        </authorList>
    </citation>
    <scope>NUCLEOTIDE SEQUENCE [LARGE SCALE GENOMIC DNA]</scope>
    <source>
        <strain evidence="3 4">Mfrc123</strain>
    </source>
</reference>
<feature type="compositionally biased region" description="Pro residues" evidence="1">
    <location>
        <begin position="510"/>
        <end position="524"/>
    </location>
</feature>